<sequence>MTLTSKSLNNPHTLVHSRLVTTSAYYLPAVAFIDLDYIVTSRWIHSVLSNFGFLVIEAFALLTDNVESMYSLKTSKYLWFRNPTLCYIHRYLAYNFLGRQDALATISKMELFLLWCMYTSRLADTLDAQCLNSMRLLVGTLSSFCFVPPGIRCASAKLVFRQQNQNKVPTQAQPSMTIDRCLENIEARLDPFG</sequence>
<organism evidence="1 2">
    <name type="scientific">Gossypium stocksii</name>
    <dbReference type="NCBI Taxonomy" id="47602"/>
    <lineage>
        <taxon>Eukaryota</taxon>
        <taxon>Viridiplantae</taxon>
        <taxon>Streptophyta</taxon>
        <taxon>Embryophyta</taxon>
        <taxon>Tracheophyta</taxon>
        <taxon>Spermatophyta</taxon>
        <taxon>Magnoliopsida</taxon>
        <taxon>eudicotyledons</taxon>
        <taxon>Gunneridae</taxon>
        <taxon>Pentapetalae</taxon>
        <taxon>rosids</taxon>
        <taxon>malvids</taxon>
        <taxon>Malvales</taxon>
        <taxon>Malvaceae</taxon>
        <taxon>Malvoideae</taxon>
        <taxon>Gossypium</taxon>
    </lineage>
</organism>
<comment type="caution">
    <text evidence="1">The sequence shown here is derived from an EMBL/GenBank/DDBJ whole genome shotgun (WGS) entry which is preliminary data.</text>
</comment>
<proteinExistence type="predicted"/>
<keyword evidence="2" id="KW-1185">Reference proteome</keyword>
<dbReference type="Proteomes" id="UP000828251">
    <property type="component" value="Unassembled WGS sequence"/>
</dbReference>
<protein>
    <submittedName>
        <fullName evidence="1">Uncharacterized protein</fullName>
    </submittedName>
</protein>
<dbReference type="OrthoDB" id="913124at2759"/>
<dbReference type="AlphaFoldDB" id="A0A9D3VGT1"/>
<evidence type="ECO:0000313" key="2">
    <source>
        <dbReference type="Proteomes" id="UP000828251"/>
    </source>
</evidence>
<accession>A0A9D3VGT1</accession>
<evidence type="ECO:0000313" key="1">
    <source>
        <dbReference type="EMBL" id="KAH1082247.1"/>
    </source>
</evidence>
<dbReference type="EMBL" id="JAIQCV010000007">
    <property type="protein sequence ID" value="KAH1082247.1"/>
    <property type="molecule type" value="Genomic_DNA"/>
</dbReference>
<gene>
    <name evidence="1" type="ORF">J1N35_022008</name>
</gene>
<name>A0A9D3VGT1_9ROSI</name>
<reference evidence="1 2" key="1">
    <citation type="journal article" date="2021" name="Plant Biotechnol. J.">
        <title>Multi-omics assisted identification of the key and species-specific regulatory components of drought-tolerant mechanisms in Gossypium stocksii.</title>
        <authorList>
            <person name="Yu D."/>
            <person name="Ke L."/>
            <person name="Zhang D."/>
            <person name="Wu Y."/>
            <person name="Sun Y."/>
            <person name="Mei J."/>
            <person name="Sun J."/>
            <person name="Sun Y."/>
        </authorList>
    </citation>
    <scope>NUCLEOTIDE SEQUENCE [LARGE SCALE GENOMIC DNA]</scope>
    <source>
        <strain evidence="2">cv. E1</strain>
        <tissue evidence="1">Leaf</tissue>
    </source>
</reference>